<gene>
    <name evidence="2" type="ORF">FRY74_08955</name>
</gene>
<evidence type="ECO:0000313" key="3">
    <source>
        <dbReference type="Proteomes" id="UP000321721"/>
    </source>
</evidence>
<evidence type="ECO:0000313" key="2">
    <source>
        <dbReference type="EMBL" id="TXB64571.1"/>
    </source>
</evidence>
<dbReference type="Gene3D" id="3.30.70.1070">
    <property type="entry name" value="Sporulation related repeat"/>
    <property type="match status" value="1"/>
</dbReference>
<dbReference type="EMBL" id="VOOS01000004">
    <property type="protein sequence ID" value="TXB64571.1"/>
    <property type="molecule type" value="Genomic_DNA"/>
</dbReference>
<dbReference type="Proteomes" id="UP000321721">
    <property type="component" value="Unassembled WGS sequence"/>
</dbReference>
<dbReference type="GO" id="GO:0042834">
    <property type="term" value="F:peptidoglycan binding"/>
    <property type="evidence" value="ECO:0007669"/>
    <property type="project" value="InterPro"/>
</dbReference>
<feature type="domain" description="SPOR" evidence="1">
    <location>
        <begin position="207"/>
        <end position="280"/>
    </location>
</feature>
<name>A0A5C6RQF4_9FLAO</name>
<dbReference type="AlphaFoldDB" id="A0A5C6RQF4"/>
<dbReference type="Pfam" id="PF05036">
    <property type="entry name" value="SPOR"/>
    <property type="match status" value="1"/>
</dbReference>
<organism evidence="2 3">
    <name type="scientific">Vicingus serpentipes</name>
    <dbReference type="NCBI Taxonomy" id="1926625"/>
    <lineage>
        <taxon>Bacteria</taxon>
        <taxon>Pseudomonadati</taxon>
        <taxon>Bacteroidota</taxon>
        <taxon>Flavobacteriia</taxon>
        <taxon>Flavobacteriales</taxon>
        <taxon>Vicingaceae</taxon>
        <taxon>Vicingus</taxon>
    </lineage>
</organism>
<proteinExistence type="predicted"/>
<dbReference type="InterPro" id="IPR036680">
    <property type="entry name" value="SPOR-like_sf"/>
</dbReference>
<comment type="caution">
    <text evidence="2">The sequence shown here is derived from an EMBL/GenBank/DDBJ whole genome shotgun (WGS) entry which is preliminary data.</text>
</comment>
<sequence>MVYKIKLLFWILFLVQFSFAQDLSLENKILKSEAGIYHITTKVSGKGSGGILRLKFTIPDEYTFKLFNEPALLIDKRGNEVKFYAQFDGEIDVDINYQLTKSNNDVGEAILPVFLEYTVNEEMKKVNKEIVLSNHTFVEESVIDSVSTHLEEASIIEQDVKEEITTAAIEDLNQPEIIKEENKKEEETLAMPQGYNSSTNMGLDENTKTYSVQILSLQFFNEARFKEFLAEYKLNSNDTYKKEINGVIKIYIGKFKSYDEAKAVKQKLIEENNLTDSFVVSY</sequence>
<accession>A0A5C6RQF4</accession>
<reference evidence="2 3" key="1">
    <citation type="submission" date="2019-08" db="EMBL/GenBank/DDBJ databases">
        <title>Genome of Vicingus serpentipes NCIMB 15042.</title>
        <authorList>
            <person name="Bowman J.P."/>
        </authorList>
    </citation>
    <scope>NUCLEOTIDE SEQUENCE [LARGE SCALE GENOMIC DNA]</scope>
    <source>
        <strain evidence="2 3">NCIMB 15042</strain>
    </source>
</reference>
<evidence type="ECO:0000259" key="1">
    <source>
        <dbReference type="Pfam" id="PF05036"/>
    </source>
</evidence>
<dbReference type="RefSeq" id="WP_147100678.1">
    <property type="nucleotide sequence ID" value="NZ_VOOS01000004.1"/>
</dbReference>
<keyword evidence="3" id="KW-1185">Reference proteome</keyword>
<protein>
    <submittedName>
        <fullName evidence="2">SPOR domain-containing protein</fullName>
    </submittedName>
</protein>
<dbReference type="InterPro" id="IPR007730">
    <property type="entry name" value="SPOR-like_dom"/>
</dbReference>